<accession>A0A0G4E9V9</accession>
<dbReference type="Proteomes" id="UP000041254">
    <property type="component" value="Unassembled WGS sequence"/>
</dbReference>
<dbReference type="EMBL" id="CDMY01000077">
    <property type="protein sequence ID" value="CEL92437.1"/>
    <property type="molecule type" value="Genomic_DNA"/>
</dbReference>
<dbReference type="InParanoid" id="A0A0G4E9V9"/>
<evidence type="ECO:0000313" key="2">
    <source>
        <dbReference type="Proteomes" id="UP000041254"/>
    </source>
</evidence>
<organism evidence="1 2">
    <name type="scientific">Vitrella brassicaformis (strain CCMP3155)</name>
    <dbReference type="NCBI Taxonomy" id="1169540"/>
    <lineage>
        <taxon>Eukaryota</taxon>
        <taxon>Sar</taxon>
        <taxon>Alveolata</taxon>
        <taxon>Colpodellida</taxon>
        <taxon>Vitrellaceae</taxon>
        <taxon>Vitrella</taxon>
    </lineage>
</organism>
<dbReference type="AlphaFoldDB" id="A0A0G4E9V9"/>
<dbReference type="PhylomeDB" id="A0A0G4E9V9"/>
<name>A0A0G4E9V9_VITBC</name>
<dbReference type="VEuPathDB" id="CryptoDB:Vbra_3543"/>
<keyword evidence="2" id="KW-1185">Reference proteome</keyword>
<sequence length="299" mass="33295">MAIRVCRSSAMCLGGTEPATDEGHLSEQEVGCTRLSSMWRVPMRQGLNDVLHMSVRPASVSPSFHSEKAFIWHPNEEHDTEMFFLNNLIARAKTCARNPQRHLNHPQSNTIHNNLFVDCDVGINPVAPSGQDFPREYFDVDYNFYMLMNPEAKVLELKQAAGTEKYKTLAEIREQESGLWVEGWETHGNDTAEVAVGYKEAGLPPRTDNINDRRIRTYDPSWFAPTSAQLNASNPNFPAEVERLLRHFDICIPIGQDDTTLPIGPHSATAEKCFLGIGSLDGEMTVPTSSPARALRGSG</sequence>
<reference evidence="1 2" key="1">
    <citation type="submission" date="2014-11" db="EMBL/GenBank/DDBJ databases">
        <authorList>
            <person name="Zhu J."/>
            <person name="Qi W."/>
            <person name="Song R."/>
        </authorList>
    </citation>
    <scope>NUCLEOTIDE SEQUENCE [LARGE SCALE GENOMIC DNA]</scope>
</reference>
<proteinExistence type="predicted"/>
<evidence type="ECO:0000313" key="1">
    <source>
        <dbReference type="EMBL" id="CEL92437.1"/>
    </source>
</evidence>
<gene>
    <name evidence="1" type="ORF">Vbra_3543</name>
</gene>
<protein>
    <submittedName>
        <fullName evidence="1">Uncharacterized protein</fullName>
    </submittedName>
</protein>